<evidence type="ECO:0000256" key="3">
    <source>
        <dbReference type="SAM" id="MobiDB-lite"/>
    </source>
</evidence>
<evidence type="ECO:0000313" key="8">
    <source>
        <dbReference type="Proteomes" id="UP000541444"/>
    </source>
</evidence>
<name>A0A7J7LJ46_9MAGN</name>
<sequence>MKMMMGCRSQITHLVLFIFFLNAKLLVVSSSLNLQVTVEKVSGKDETEEKRGLVLEKFRFLLGLSSFDTRQKIKHGHGVLPPSPSPSIEAPAPIPLAHAHLHSHRAASRKSPPHNVRREHEDNGSKVKTILMAVLVSSAAALVVSTILIFLLCRKCRRRRSRRTMSVSSSNGGFRKWKYASSPVTKSKVSLDLGPEHFYQNSLGPISEPQAYLQNNSEIVITFSKQDKTTSTLDKMSHLARESIESVPDDGSISLAEEIILVDEELSKNNFDASNCSPLPNQVVHAKCLSSDDESFYSFCDSNSSNFRISNASEGDLTDACSLLGNSKRHSSPDRCFSSPKPSSSVKLPTPSEAKFRAPALHSDIQLSSRNSLNTRKQATLASASSLNYEKSFPPPPPTPSHTLFPPSQSLYSPNLTSLQGAARAANIPPPPCPPLLPFLPPAFIKSQSNNLHPLPPPLPQITPVGKDGAPLPKLKPLHWDKVRSAPDHSMVWDKLRSNSFELDEKMIESLFGYNLQGKNDDAKSKSPSPSKHVLEPKRLQNITILSKALNATPDQVCDTLVQGKGLCLQQLEALVRMVPTAEEAAKLTNYQGDINDLGSAEKIVKAMLNVPFAFGRIEAMLFRDTFEDEVLHLQKSFTMLEEACRELRSSRLFLKLLEAVLKTGNRMNVGTIRGGARAFKLDALLKLADVKGTDGKTTLLHFVVQEMIRSEATRESGIIIEKMDHKLKNRTVEEMEEEYRRVGLDRVSGLCGELCNVKKTATVDLDVLVSSVSNLLDGMIKLQSLMLKDLSMDNRQGCFIHSMKSFLVHAETVIKDLKKDEDRVLLNVKEVTEYFHGVVSKDEANPLRIFVIVRDFLGLLDQVCKELRSLKTPNMGNSISAFR</sequence>
<feature type="compositionally biased region" description="Basic residues" evidence="3">
    <location>
        <begin position="101"/>
        <end position="115"/>
    </location>
</feature>
<evidence type="ECO:0000259" key="6">
    <source>
        <dbReference type="PROSITE" id="PS51444"/>
    </source>
</evidence>
<dbReference type="PROSITE" id="PS51444">
    <property type="entry name" value="FH2"/>
    <property type="match status" value="1"/>
</dbReference>
<feature type="domain" description="FH2" evidence="6">
    <location>
        <begin position="465"/>
        <end position="884"/>
    </location>
</feature>
<evidence type="ECO:0000313" key="7">
    <source>
        <dbReference type="EMBL" id="KAF6142653.1"/>
    </source>
</evidence>
<feature type="signal peptide" evidence="5">
    <location>
        <begin position="1"/>
        <end position="30"/>
    </location>
</feature>
<evidence type="ECO:0000256" key="5">
    <source>
        <dbReference type="SAM" id="SignalP"/>
    </source>
</evidence>
<dbReference type="PANTHER" id="PTHR23213">
    <property type="entry name" value="FORMIN-RELATED"/>
    <property type="match status" value="1"/>
</dbReference>
<feature type="region of interest" description="Disordered" evidence="3">
    <location>
        <begin position="329"/>
        <end position="415"/>
    </location>
</feature>
<dbReference type="Pfam" id="PF02181">
    <property type="entry name" value="FH2"/>
    <property type="match status" value="1"/>
</dbReference>
<gene>
    <name evidence="7" type="ORF">GIB67_015139</name>
</gene>
<dbReference type="InterPro" id="IPR027643">
    <property type="entry name" value="Formin-like_plant"/>
</dbReference>
<feature type="region of interest" description="Disordered" evidence="3">
    <location>
        <begin position="101"/>
        <end position="123"/>
    </location>
</feature>
<dbReference type="Proteomes" id="UP000541444">
    <property type="component" value="Unassembled WGS sequence"/>
</dbReference>
<dbReference type="SUPFAM" id="SSF101447">
    <property type="entry name" value="Formin homology 2 domain (FH2 domain)"/>
    <property type="match status" value="1"/>
</dbReference>
<evidence type="ECO:0000256" key="4">
    <source>
        <dbReference type="SAM" id="Phobius"/>
    </source>
</evidence>
<keyword evidence="4" id="KW-1133">Transmembrane helix</keyword>
<dbReference type="SMART" id="SM00498">
    <property type="entry name" value="FH2"/>
    <property type="match status" value="1"/>
</dbReference>
<protein>
    <recommendedName>
        <fullName evidence="2">Formin-like protein</fullName>
    </recommendedName>
</protein>
<keyword evidence="5" id="KW-0732">Signal</keyword>
<reference evidence="7 8" key="1">
    <citation type="journal article" date="2020" name="IScience">
        <title>Genome Sequencing of the Endangered Kingdonia uniflora (Circaeasteraceae, Ranunculales) Reveals Potential Mechanisms of Evolutionary Specialization.</title>
        <authorList>
            <person name="Sun Y."/>
            <person name="Deng T."/>
            <person name="Zhang A."/>
            <person name="Moore M.J."/>
            <person name="Landis J.B."/>
            <person name="Lin N."/>
            <person name="Zhang H."/>
            <person name="Zhang X."/>
            <person name="Huang J."/>
            <person name="Zhang X."/>
            <person name="Sun H."/>
            <person name="Wang H."/>
        </authorList>
    </citation>
    <scope>NUCLEOTIDE SEQUENCE [LARGE SCALE GENOMIC DNA]</scope>
    <source>
        <strain evidence="7">TB1705</strain>
        <tissue evidence="7">Leaf</tissue>
    </source>
</reference>
<organism evidence="7 8">
    <name type="scientific">Kingdonia uniflora</name>
    <dbReference type="NCBI Taxonomy" id="39325"/>
    <lineage>
        <taxon>Eukaryota</taxon>
        <taxon>Viridiplantae</taxon>
        <taxon>Streptophyta</taxon>
        <taxon>Embryophyta</taxon>
        <taxon>Tracheophyta</taxon>
        <taxon>Spermatophyta</taxon>
        <taxon>Magnoliopsida</taxon>
        <taxon>Ranunculales</taxon>
        <taxon>Circaeasteraceae</taxon>
        <taxon>Kingdonia</taxon>
    </lineage>
</organism>
<feature type="transmembrane region" description="Helical" evidence="4">
    <location>
        <begin position="130"/>
        <end position="153"/>
    </location>
</feature>
<comment type="similarity">
    <text evidence="1">Belongs to the formin-like family. Class-I subfamily.</text>
</comment>
<feature type="compositionally biased region" description="Low complexity" evidence="3">
    <location>
        <begin position="338"/>
        <end position="352"/>
    </location>
</feature>
<keyword evidence="4" id="KW-0812">Transmembrane</keyword>
<dbReference type="InterPro" id="IPR015425">
    <property type="entry name" value="FH2_Formin"/>
</dbReference>
<dbReference type="PANTHER" id="PTHR23213:SF177">
    <property type="entry name" value="FORMIN-LIKE PROTEIN 11"/>
    <property type="match status" value="1"/>
</dbReference>
<keyword evidence="8" id="KW-1185">Reference proteome</keyword>
<dbReference type="Gene3D" id="1.20.58.2220">
    <property type="entry name" value="Formin, FH2 domain"/>
    <property type="match status" value="1"/>
</dbReference>
<feature type="compositionally biased region" description="Polar residues" evidence="3">
    <location>
        <begin position="365"/>
        <end position="389"/>
    </location>
</feature>
<comment type="caution">
    <text evidence="7">The sequence shown here is derived from an EMBL/GenBank/DDBJ whole genome shotgun (WGS) entry which is preliminary data.</text>
</comment>
<proteinExistence type="inferred from homology"/>
<feature type="chain" id="PRO_5029620977" description="Formin-like protein" evidence="5">
    <location>
        <begin position="31"/>
        <end position="884"/>
    </location>
</feature>
<evidence type="ECO:0000256" key="1">
    <source>
        <dbReference type="ARBA" id="ARBA00025793"/>
    </source>
</evidence>
<dbReference type="GO" id="GO:0051015">
    <property type="term" value="F:actin filament binding"/>
    <property type="evidence" value="ECO:0007669"/>
    <property type="project" value="InterPro"/>
</dbReference>
<dbReference type="InterPro" id="IPR042201">
    <property type="entry name" value="FH2_Formin_sf"/>
</dbReference>
<dbReference type="EMBL" id="JACGCM010002249">
    <property type="protein sequence ID" value="KAF6142653.1"/>
    <property type="molecule type" value="Genomic_DNA"/>
</dbReference>
<accession>A0A7J7LJ46</accession>
<evidence type="ECO:0000256" key="2">
    <source>
        <dbReference type="RuleBase" id="RU361260"/>
    </source>
</evidence>
<keyword evidence="4" id="KW-0472">Membrane</keyword>
<dbReference type="GO" id="GO:0045010">
    <property type="term" value="P:actin nucleation"/>
    <property type="evidence" value="ECO:0007669"/>
    <property type="project" value="InterPro"/>
</dbReference>
<dbReference type="OrthoDB" id="1668162at2759"/>
<dbReference type="AlphaFoldDB" id="A0A7J7LJ46"/>